<dbReference type="SUPFAM" id="SSF51445">
    <property type="entry name" value="(Trans)glycosidases"/>
    <property type="match status" value="1"/>
</dbReference>
<evidence type="ECO:0000256" key="1">
    <source>
        <dbReference type="ARBA" id="ARBA00001013"/>
    </source>
</evidence>
<evidence type="ECO:0000256" key="5">
    <source>
        <dbReference type="ARBA" id="ARBA00022729"/>
    </source>
</evidence>
<accession>A0A7R8WCC1</accession>
<keyword evidence="7" id="KW-0238">DNA-binding</keyword>
<dbReference type="GO" id="GO:0003677">
    <property type="term" value="F:DNA binding"/>
    <property type="evidence" value="ECO:0007669"/>
    <property type="project" value="UniProtKB-KW"/>
</dbReference>
<organism evidence="9">
    <name type="scientific">Cyprideis torosa</name>
    <dbReference type="NCBI Taxonomy" id="163714"/>
    <lineage>
        <taxon>Eukaryota</taxon>
        <taxon>Metazoa</taxon>
        <taxon>Ecdysozoa</taxon>
        <taxon>Arthropoda</taxon>
        <taxon>Crustacea</taxon>
        <taxon>Oligostraca</taxon>
        <taxon>Ostracoda</taxon>
        <taxon>Podocopa</taxon>
        <taxon>Podocopida</taxon>
        <taxon>Cytherocopina</taxon>
        <taxon>Cytheroidea</taxon>
        <taxon>Cytherideidae</taxon>
        <taxon>Cyprideis</taxon>
    </lineage>
</organism>
<evidence type="ECO:0000313" key="9">
    <source>
        <dbReference type="EMBL" id="CAD7228370.1"/>
    </source>
</evidence>
<dbReference type="EC" id="3.2.1.45" evidence="4 8"/>
<evidence type="ECO:0000256" key="2">
    <source>
        <dbReference type="ARBA" id="ARBA00004123"/>
    </source>
</evidence>
<dbReference type="GO" id="GO:0016020">
    <property type="term" value="C:membrane"/>
    <property type="evidence" value="ECO:0007669"/>
    <property type="project" value="GOC"/>
</dbReference>
<dbReference type="InterPro" id="IPR033453">
    <property type="entry name" value="Glyco_hydro_30_TIM-barrel"/>
</dbReference>
<dbReference type="GO" id="GO:0006680">
    <property type="term" value="P:glucosylceramide catabolic process"/>
    <property type="evidence" value="ECO:0007669"/>
    <property type="project" value="TreeGrafter"/>
</dbReference>
<dbReference type="Gene3D" id="3.20.20.80">
    <property type="entry name" value="Glycosidases"/>
    <property type="match status" value="1"/>
</dbReference>
<dbReference type="InterPro" id="IPR001139">
    <property type="entry name" value="Glyco_hydro_30"/>
</dbReference>
<dbReference type="FunFam" id="3.20.20.80:FF:000364">
    <property type="entry name" value="Glucosylceramidase"/>
    <property type="match status" value="1"/>
</dbReference>
<dbReference type="Pfam" id="PF02055">
    <property type="entry name" value="Glyco_hydro_30"/>
    <property type="match status" value="1"/>
</dbReference>
<dbReference type="GO" id="GO:0005634">
    <property type="term" value="C:nucleus"/>
    <property type="evidence" value="ECO:0007669"/>
    <property type="project" value="UniProtKB-SubCell"/>
</dbReference>
<dbReference type="GO" id="GO:0004348">
    <property type="term" value="F:glucosylceramidase activity"/>
    <property type="evidence" value="ECO:0007669"/>
    <property type="project" value="UniProtKB-EC"/>
</dbReference>
<dbReference type="PANTHER" id="PTHR11069:SF23">
    <property type="entry name" value="LYSOSOMAL ACID GLUCOSYLCERAMIDASE"/>
    <property type="match status" value="1"/>
</dbReference>
<dbReference type="PROSITE" id="PS50943">
    <property type="entry name" value="HTH_CROC1"/>
    <property type="match status" value="1"/>
</dbReference>
<proteinExistence type="inferred from homology"/>
<keyword evidence="8" id="KW-0443">Lipid metabolism</keyword>
<dbReference type="SMART" id="SM00674">
    <property type="entry name" value="CENPB"/>
    <property type="match status" value="1"/>
</dbReference>
<comment type="similarity">
    <text evidence="3 8">Belongs to the glycosyl hydrolase 30 family.</text>
</comment>
<keyword evidence="8" id="KW-0746">Sphingolipid metabolism</keyword>
<dbReference type="Pfam" id="PF03221">
    <property type="entry name" value="HTH_Tnp_Tc5"/>
    <property type="match status" value="1"/>
</dbReference>
<comment type="catalytic activity">
    <reaction evidence="1">
        <text>a beta-D-glucosyl-(1&lt;-&gt;1')-N-acylsphing-4-enine + H2O = an N-acylsphing-4-enine + D-glucose</text>
        <dbReference type="Rhea" id="RHEA:13269"/>
        <dbReference type="ChEBI" id="CHEBI:4167"/>
        <dbReference type="ChEBI" id="CHEBI:15377"/>
        <dbReference type="ChEBI" id="CHEBI:22801"/>
        <dbReference type="ChEBI" id="CHEBI:52639"/>
        <dbReference type="EC" id="3.2.1.45"/>
    </reaction>
    <physiologicalReaction direction="left-to-right" evidence="1">
        <dbReference type="Rhea" id="RHEA:13270"/>
    </physiologicalReaction>
</comment>
<dbReference type="InterPro" id="IPR006600">
    <property type="entry name" value="HTH_CenpB_DNA-bd_dom"/>
</dbReference>
<dbReference type="EMBL" id="OB661508">
    <property type="protein sequence ID" value="CAD7228370.1"/>
    <property type="molecule type" value="Genomic_DNA"/>
</dbReference>
<dbReference type="OrthoDB" id="2160638at2759"/>
<dbReference type="Pfam" id="PF17189">
    <property type="entry name" value="Glyco_hydro_30C"/>
    <property type="match status" value="1"/>
</dbReference>
<keyword evidence="6 8" id="KW-0378">Hydrolase</keyword>
<sequence>MAGNWFCPAVGCERRWYEHSSFVCVCDDSRCDQIGDVAVPELGGYLAVTSSKAEFRFHQETGRFTDQPNGLRNVYRLQKNVTYQSILGFGGAFTDAAGMGVTSLGEQAQEHLLRSYFSSEGIEYNIGRVPIAGCDFSTRPYSYCDTPGDVNLTTFSLAEEDSLFKIPLIQRSLTLNPDLWLFASPWAPPPWMKSNGEFNGAGFLLPQFWQPWAEYFIKYKKQKPGDFLHSVEARKSVFVSRFLAAYEAVGLRMWGLTAQNEPSAGNIPFYEWNCLGWNATTQRDWIRDHLGPTLAREGFGEIKLMIVDDNRLQLPAFPETVLSDPEAAQYISGIGVHWYSDWLIPPEVLSRTHDLLPQYFLLYTEACEGAGLLQADVELGSWERAETYAMNIIQDLLHWVTGWVDWNLALDTEGGPNWANNFVDSPIIVNATAGEFYKQPMFYAMGHFSKFLPRGSVHIGLEGLDVSDDLDVVAFNTPDGNVVLELLNRFKAGSEDGFGGRSLALALSQVPEVVQTEEWAPAASSVELLRKMDQGMSQHQLAKLFGVSQATVSGMKRNRSKLLAAYESNANPTRKRQRQGQQPKLEEELFKWISETRATTSTLIIEKAKAIAAAFAAETGDEVTCNFSEGWLRGFKNRYNISARIKTDWDFDD</sequence>
<dbReference type="PANTHER" id="PTHR11069">
    <property type="entry name" value="GLUCOSYLCERAMIDASE"/>
    <property type="match status" value="1"/>
</dbReference>
<dbReference type="Gene3D" id="1.10.10.60">
    <property type="entry name" value="Homeodomain-like"/>
    <property type="match status" value="2"/>
</dbReference>
<dbReference type="InterPro" id="IPR017853">
    <property type="entry name" value="GH"/>
</dbReference>
<keyword evidence="5" id="KW-0732">Signal</keyword>
<evidence type="ECO:0000256" key="6">
    <source>
        <dbReference type="ARBA" id="ARBA00022801"/>
    </source>
</evidence>
<dbReference type="PROSITE" id="PS51253">
    <property type="entry name" value="HTH_CENPB"/>
    <property type="match status" value="1"/>
</dbReference>
<evidence type="ECO:0000256" key="4">
    <source>
        <dbReference type="ARBA" id="ARBA00012658"/>
    </source>
</evidence>
<reference evidence="9" key="1">
    <citation type="submission" date="2020-11" db="EMBL/GenBank/DDBJ databases">
        <authorList>
            <person name="Tran Van P."/>
        </authorList>
    </citation>
    <scope>NUCLEOTIDE SEQUENCE</scope>
</reference>
<keyword evidence="8" id="KW-0326">Glycosidase</keyword>
<dbReference type="AlphaFoldDB" id="A0A7R8WCC1"/>
<evidence type="ECO:0000256" key="7">
    <source>
        <dbReference type="ARBA" id="ARBA00023125"/>
    </source>
</evidence>
<dbReference type="PRINTS" id="PR00843">
    <property type="entry name" value="GLHYDRLASE30"/>
</dbReference>
<dbReference type="InterPro" id="IPR001387">
    <property type="entry name" value="Cro/C1-type_HTH"/>
</dbReference>
<evidence type="ECO:0000256" key="3">
    <source>
        <dbReference type="ARBA" id="ARBA00005382"/>
    </source>
</evidence>
<dbReference type="Pfam" id="PF01381">
    <property type="entry name" value="HTH_3"/>
    <property type="match status" value="1"/>
</dbReference>
<gene>
    <name evidence="9" type="ORF">CTOB1V02_LOCUS6254</name>
</gene>
<dbReference type="InterPro" id="IPR009057">
    <property type="entry name" value="Homeodomain-like_sf"/>
</dbReference>
<comment type="subcellular location">
    <subcellularLocation>
        <location evidence="2">Nucleus</location>
    </subcellularLocation>
</comment>
<dbReference type="InterPro" id="IPR033452">
    <property type="entry name" value="GH30_C"/>
</dbReference>
<dbReference type="CDD" id="cd00093">
    <property type="entry name" value="HTH_XRE"/>
    <property type="match status" value="1"/>
</dbReference>
<protein>
    <recommendedName>
        <fullName evidence="4 8">Glucosylceramidase</fullName>
        <ecNumber evidence="4 8">3.2.1.45</ecNumber>
    </recommendedName>
</protein>
<dbReference type="SUPFAM" id="SSF46689">
    <property type="entry name" value="Homeodomain-like"/>
    <property type="match status" value="1"/>
</dbReference>
<name>A0A7R8WCC1_9CRUS</name>
<evidence type="ECO:0000256" key="8">
    <source>
        <dbReference type="RuleBase" id="RU361188"/>
    </source>
</evidence>